<keyword evidence="4 6" id="KW-0689">Ribosomal protein</keyword>
<dbReference type="InterPro" id="IPR036823">
    <property type="entry name" value="Ribosomal_uS7_dom_sf"/>
</dbReference>
<evidence type="ECO:0000256" key="3">
    <source>
        <dbReference type="ARBA" id="ARBA00022884"/>
    </source>
</evidence>
<proteinExistence type="inferred from homology"/>
<comment type="function">
    <text evidence="6">One of the primary rRNA binding proteins, it binds directly to 16S rRNA where it nucleates assembly of the head domain of the 30S subunit. Is located at the subunit interface close to the decoding center, probably blocks exit of the E-site tRNA.</text>
</comment>
<dbReference type="FunFam" id="1.10.455.10:FF:000001">
    <property type="entry name" value="30S ribosomal protein S7"/>
    <property type="match status" value="1"/>
</dbReference>
<evidence type="ECO:0000256" key="5">
    <source>
        <dbReference type="ARBA" id="ARBA00023274"/>
    </source>
</evidence>
<evidence type="ECO:0000259" key="7">
    <source>
        <dbReference type="Pfam" id="PF00177"/>
    </source>
</evidence>
<dbReference type="Pfam" id="PF00177">
    <property type="entry name" value="Ribosomal_S7"/>
    <property type="match status" value="1"/>
</dbReference>
<dbReference type="CDD" id="cd14869">
    <property type="entry name" value="uS7_Bacteria"/>
    <property type="match status" value="1"/>
</dbReference>
<dbReference type="InterPro" id="IPR000235">
    <property type="entry name" value="Ribosomal_uS7"/>
</dbReference>
<dbReference type="GO" id="GO:0003735">
    <property type="term" value="F:structural constituent of ribosome"/>
    <property type="evidence" value="ECO:0007669"/>
    <property type="project" value="InterPro"/>
</dbReference>
<accession>A0A1F8CNL2</accession>
<keyword evidence="2 6" id="KW-0699">rRNA-binding</keyword>
<dbReference type="AlphaFoldDB" id="A0A1F8CNL2"/>
<dbReference type="HAMAP" id="MF_00480_B">
    <property type="entry name" value="Ribosomal_uS7_B"/>
    <property type="match status" value="1"/>
</dbReference>
<dbReference type="Gene3D" id="1.10.455.10">
    <property type="entry name" value="Ribosomal protein S7 domain"/>
    <property type="match status" value="1"/>
</dbReference>
<comment type="subunit">
    <text evidence="6">Part of the 30S ribosomal subunit. Contacts proteins S9 and S11.</text>
</comment>
<keyword evidence="5 6" id="KW-0687">Ribonucleoprotein</keyword>
<keyword evidence="3 6" id="KW-0694">RNA-binding</keyword>
<evidence type="ECO:0000256" key="2">
    <source>
        <dbReference type="ARBA" id="ARBA00022730"/>
    </source>
</evidence>
<name>A0A1F8CNL2_9BACT</name>
<dbReference type="GO" id="GO:0000049">
    <property type="term" value="F:tRNA binding"/>
    <property type="evidence" value="ECO:0007669"/>
    <property type="project" value="UniProtKB-UniRule"/>
</dbReference>
<keyword evidence="6" id="KW-0820">tRNA-binding</keyword>
<gene>
    <name evidence="6" type="primary">rpsG</name>
    <name evidence="8" type="ORF">A2188_00685</name>
</gene>
<dbReference type="InterPro" id="IPR023798">
    <property type="entry name" value="Ribosomal_uS7_dom"/>
</dbReference>
<evidence type="ECO:0000313" key="8">
    <source>
        <dbReference type="EMBL" id="OGM77439.1"/>
    </source>
</evidence>
<evidence type="ECO:0000256" key="1">
    <source>
        <dbReference type="ARBA" id="ARBA00007151"/>
    </source>
</evidence>
<evidence type="ECO:0000256" key="6">
    <source>
        <dbReference type="HAMAP-Rule" id="MF_00480"/>
    </source>
</evidence>
<dbReference type="GO" id="GO:0006412">
    <property type="term" value="P:translation"/>
    <property type="evidence" value="ECO:0007669"/>
    <property type="project" value="UniProtKB-UniRule"/>
</dbReference>
<dbReference type="GO" id="GO:0019843">
    <property type="term" value="F:rRNA binding"/>
    <property type="evidence" value="ECO:0007669"/>
    <property type="project" value="UniProtKB-UniRule"/>
</dbReference>
<feature type="domain" description="Small ribosomal subunit protein uS7" evidence="7">
    <location>
        <begin position="2"/>
        <end position="151"/>
    </location>
</feature>
<dbReference type="EMBL" id="MGHU01000019">
    <property type="protein sequence ID" value="OGM77439.1"/>
    <property type="molecule type" value="Genomic_DNA"/>
</dbReference>
<dbReference type="PIRSF" id="PIRSF002122">
    <property type="entry name" value="RPS7p_RPS7a_RPS5e_RPS7o"/>
    <property type="match status" value="1"/>
</dbReference>
<evidence type="ECO:0000313" key="9">
    <source>
        <dbReference type="Proteomes" id="UP000179241"/>
    </source>
</evidence>
<protein>
    <recommendedName>
        <fullName evidence="6">Small ribosomal subunit protein uS7</fullName>
    </recommendedName>
</protein>
<sequence>MSRRGNFKKVEVEADSVYKNVLVAKLVNRSMHDGKKSVAQKEIYRALEIIKEKGDDPLKIFSTAIDNIKPEMEVKPRRIGGAVYQVPSVVRGERKESLAIRWLVSCARTKSNTEFHTFGEKLAVEIMDAAKGEGLAIKKKTEMEKMAEANKAFAHFKW</sequence>
<dbReference type="SUPFAM" id="SSF47973">
    <property type="entry name" value="Ribosomal protein S7"/>
    <property type="match status" value="1"/>
</dbReference>
<organism evidence="8 9">
    <name type="scientific">Candidatus Woesebacteria bacterium RIFOXYA1_FULL_43_9</name>
    <dbReference type="NCBI Taxonomy" id="1802534"/>
    <lineage>
        <taxon>Bacteria</taxon>
        <taxon>Candidatus Woeseibacteriota</taxon>
    </lineage>
</organism>
<evidence type="ECO:0000256" key="4">
    <source>
        <dbReference type="ARBA" id="ARBA00022980"/>
    </source>
</evidence>
<dbReference type="GO" id="GO:0015935">
    <property type="term" value="C:small ribosomal subunit"/>
    <property type="evidence" value="ECO:0007669"/>
    <property type="project" value="InterPro"/>
</dbReference>
<dbReference type="InterPro" id="IPR005717">
    <property type="entry name" value="Ribosomal_uS7_bac/org-type"/>
</dbReference>
<reference evidence="8 9" key="1">
    <citation type="journal article" date="2016" name="Nat. Commun.">
        <title>Thousands of microbial genomes shed light on interconnected biogeochemical processes in an aquifer system.</title>
        <authorList>
            <person name="Anantharaman K."/>
            <person name="Brown C.T."/>
            <person name="Hug L.A."/>
            <person name="Sharon I."/>
            <person name="Castelle C.J."/>
            <person name="Probst A.J."/>
            <person name="Thomas B.C."/>
            <person name="Singh A."/>
            <person name="Wilkins M.J."/>
            <person name="Karaoz U."/>
            <person name="Brodie E.L."/>
            <person name="Williams K.H."/>
            <person name="Hubbard S.S."/>
            <person name="Banfield J.F."/>
        </authorList>
    </citation>
    <scope>NUCLEOTIDE SEQUENCE [LARGE SCALE GENOMIC DNA]</scope>
</reference>
<dbReference type="PANTHER" id="PTHR11205">
    <property type="entry name" value="RIBOSOMAL PROTEIN S7"/>
    <property type="match status" value="1"/>
</dbReference>
<dbReference type="Proteomes" id="UP000179241">
    <property type="component" value="Unassembled WGS sequence"/>
</dbReference>
<comment type="similarity">
    <text evidence="1 6">Belongs to the universal ribosomal protein uS7 family.</text>
</comment>
<comment type="caution">
    <text evidence="8">The sequence shown here is derived from an EMBL/GenBank/DDBJ whole genome shotgun (WGS) entry which is preliminary data.</text>
</comment>
<dbReference type="NCBIfam" id="TIGR01029">
    <property type="entry name" value="rpsG_bact"/>
    <property type="match status" value="1"/>
</dbReference>